<comment type="function">
    <text evidence="11">Phosphorylation of dTMP to form dTDP in both de novo and salvage pathways of dTTP synthesis.</text>
</comment>
<dbReference type="GO" id="GO:0006233">
    <property type="term" value="P:dTDP biosynthetic process"/>
    <property type="evidence" value="ECO:0007669"/>
    <property type="project" value="InterPro"/>
</dbReference>
<evidence type="ECO:0000256" key="2">
    <source>
        <dbReference type="ARBA" id="ARBA00009776"/>
    </source>
</evidence>
<evidence type="ECO:0000313" key="13">
    <source>
        <dbReference type="EMBL" id="TDT44434.1"/>
    </source>
</evidence>
<dbReference type="GO" id="GO:0005524">
    <property type="term" value="F:ATP binding"/>
    <property type="evidence" value="ECO:0007669"/>
    <property type="project" value="UniProtKB-UniRule"/>
</dbReference>
<dbReference type="PANTHER" id="PTHR10344:SF1">
    <property type="entry name" value="THYMIDYLATE KINASE"/>
    <property type="match status" value="1"/>
</dbReference>
<reference evidence="13 14" key="1">
    <citation type="submission" date="2019-03" db="EMBL/GenBank/DDBJ databases">
        <title>Genomic Encyclopedia of Type Strains, Phase IV (KMG-IV): sequencing the most valuable type-strain genomes for metagenomic binning, comparative biology and taxonomic classification.</title>
        <authorList>
            <person name="Goeker M."/>
        </authorList>
    </citation>
    <scope>NUCLEOTIDE SEQUENCE [LARGE SCALE GENOMIC DNA]</scope>
    <source>
        <strain evidence="13 14">DSM 15505</strain>
    </source>
</reference>
<keyword evidence="8 11" id="KW-0418">Kinase</keyword>
<organism evidence="13 14">
    <name type="scientific">Halospina denitrificans</name>
    <dbReference type="NCBI Taxonomy" id="332522"/>
    <lineage>
        <taxon>Bacteria</taxon>
        <taxon>Pseudomonadati</taxon>
        <taxon>Pseudomonadota</taxon>
        <taxon>Gammaproteobacteria</taxon>
        <taxon>Halospina</taxon>
    </lineage>
</organism>
<sequence length="233" mass="26225">MNFSSSNEIGRLIVIEGGDGLGKSTQARALKDRLESEGKIVKEYDFPSKSGTPIGRLIGDFLMGKFGDTSPEFLALAFATDRFSQRKHIKDDLEKGAIVVCDRYVLSNIAFQTAKLDDFERGKELENLLIWLEYGEFALPRPDLEIVLTATDAYYQEGSHLLRTDDPKRDYISGAADIHEGSSSLQLKVNSYFRELPEAVNRKKIAIEDEWGIRKSIDKLHGLIWQVLGELSH</sequence>
<evidence type="ECO:0000256" key="1">
    <source>
        <dbReference type="ARBA" id="ARBA00004992"/>
    </source>
</evidence>
<dbReference type="CDD" id="cd01672">
    <property type="entry name" value="TMPK"/>
    <property type="match status" value="1"/>
</dbReference>
<dbReference type="InterPro" id="IPR018094">
    <property type="entry name" value="Thymidylate_kinase"/>
</dbReference>
<dbReference type="InterPro" id="IPR039430">
    <property type="entry name" value="Thymidylate_kin-like_dom"/>
</dbReference>
<comment type="similarity">
    <text evidence="2 11">Belongs to the thymidylate kinase family.</text>
</comment>
<evidence type="ECO:0000256" key="8">
    <source>
        <dbReference type="ARBA" id="ARBA00022777"/>
    </source>
</evidence>
<dbReference type="Proteomes" id="UP000295830">
    <property type="component" value="Unassembled WGS sequence"/>
</dbReference>
<proteinExistence type="inferred from homology"/>
<accession>A0A4R7K227</accession>
<comment type="catalytic activity">
    <reaction evidence="11">
        <text>dTMP + ATP = dTDP + ADP</text>
        <dbReference type="Rhea" id="RHEA:13517"/>
        <dbReference type="ChEBI" id="CHEBI:30616"/>
        <dbReference type="ChEBI" id="CHEBI:58369"/>
        <dbReference type="ChEBI" id="CHEBI:63528"/>
        <dbReference type="ChEBI" id="CHEBI:456216"/>
        <dbReference type="EC" id="2.7.4.9"/>
    </reaction>
</comment>
<evidence type="ECO:0000256" key="10">
    <source>
        <dbReference type="ARBA" id="ARBA00029962"/>
    </source>
</evidence>
<evidence type="ECO:0000256" key="4">
    <source>
        <dbReference type="ARBA" id="ARBA00017144"/>
    </source>
</evidence>
<evidence type="ECO:0000256" key="5">
    <source>
        <dbReference type="ARBA" id="ARBA00022679"/>
    </source>
</evidence>
<evidence type="ECO:0000256" key="11">
    <source>
        <dbReference type="HAMAP-Rule" id="MF_00165"/>
    </source>
</evidence>
<dbReference type="OrthoDB" id="9774907at2"/>
<evidence type="ECO:0000256" key="9">
    <source>
        <dbReference type="ARBA" id="ARBA00022840"/>
    </source>
</evidence>
<evidence type="ECO:0000256" key="3">
    <source>
        <dbReference type="ARBA" id="ARBA00012980"/>
    </source>
</evidence>
<keyword evidence="6 11" id="KW-0545">Nucleotide biosynthesis</keyword>
<dbReference type="Pfam" id="PF02223">
    <property type="entry name" value="Thymidylate_kin"/>
    <property type="match status" value="1"/>
</dbReference>
<dbReference type="EMBL" id="SOAX01000001">
    <property type="protein sequence ID" value="TDT44434.1"/>
    <property type="molecule type" value="Genomic_DNA"/>
</dbReference>
<evidence type="ECO:0000256" key="6">
    <source>
        <dbReference type="ARBA" id="ARBA00022727"/>
    </source>
</evidence>
<comment type="pathway">
    <text evidence="1">Pyrimidine metabolism; dTTP biosynthesis.</text>
</comment>
<keyword evidence="7 11" id="KW-0547">Nucleotide-binding</keyword>
<feature type="domain" description="Thymidylate kinase-like" evidence="12">
    <location>
        <begin position="15"/>
        <end position="116"/>
    </location>
</feature>
<protein>
    <recommendedName>
        <fullName evidence="4 11">Thymidylate kinase</fullName>
        <ecNumber evidence="3 11">2.7.4.9</ecNumber>
    </recommendedName>
    <alternativeName>
        <fullName evidence="10 11">dTMP kinase</fullName>
    </alternativeName>
</protein>
<name>A0A4R7K227_9GAMM</name>
<dbReference type="HAMAP" id="MF_00165">
    <property type="entry name" value="Thymidylate_kinase"/>
    <property type="match status" value="1"/>
</dbReference>
<dbReference type="GO" id="GO:0006235">
    <property type="term" value="P:dTTP biosynthetic process"/>
    <property type="evidence" value="ECO:0007669"/>
    <property type="project" value="UniProtKB-UniRule"/>
</dbReference>
<evidence type="ECO:0000256" key="7">
    <source>
        <dbReference type="ARBA" id="ARBA00022741"/>
    </source>
</evidence>
<feature type="binding site" evidence="11">
    <location>
        <begin position="17"/>
        <end position="24"/>
    </location>
    <ligand>
        <name>ATP</name>
        <dbReference type="ChEBI" id="CHEBI:30616"/>
    </ligand>
</feature>
<dbReference type="GO" id="GO:0006227">
    <property type="term" value="P:dUDP biosynthetic process"/>
    <property type="evidence" value="ECO:0007669"/>
    <property type="project" value="TreeGrafter"/>
</dbReference>
<dbReference type="SUPFAM" id="SSF52540">
    <property type="entry name" value="P-loop containing nucleoside triphosphate hydrolases"/>
    <property type="match status" value="1"/>
</dbReference>
<comment type="caution">
    <text evidence="13">The sequence shown here is derived from an EMBL/GenBank/DDBJ whole genome shotgun (WGS) entry which is preliminary data.</text>
</comment>
<dbReference type="GO" id="GO:0005737">
    <property type="term" value="C:cytoplasm"/>
    <property type="evidence" value="ECO:0007669"/>
    <property type="project" value="TreeGrafter"/>
</dbReference>
<keyword evidence="9 11" id="KW-0067">ATP-binding</keyword>
<dbReference type="InterPro" id="IPR018095">
    <property type="entry name" value="Thymidylate_kin_CS"/>
</dbReference>
<dbReference type="PANTHER" id="PTHR10344">
    <property type="entry name" value="THYMIDYLATE KINASE"/>
    <property type="match status" value="1"/>
</dbReference>
<dbReference type="GO" id="GO:0004798">
    <property type="term" value="F:dTMP kinase activity"/>
    <property type="evidence" value="ECO:0007669"/>
    <property type="project" value="UniProtKB-UniRule"/>
</dbReference>
<dbReference type="InterPro" id="IPR027417">
    <property type="entry name" value="P-loop_NTPase"/>
</dbReference>
<evidence type="ECO:0000259" key="12">
    <source>
        <dbReference type="Pfam" id="PF02223"/>
    </source>
</evidence>
<dbReference type="AlphaFoldDB" id="A0A4R7K227"/>
<gene>
    <name evidence="11" type="primary">tmk</name>
    <name evidence="13" type="ORF">DES49_0537</name>
</gene>
<dbReference type="PROSITE" id="PS01331">
    <property type="entry name" value="THYMIDYLATE_KINASE"/>
    <property type="match status" value="1"/>
</dbReference>
<dbReference type="RefSeq" id="WP_133734816.1">
    <property type="nucleotide sequence ID" value="NZ_SOAX01000001.1"/>
</dbReference>
<dbReference type="EC" id="2.7.4.9" evidence="3 11"/>
<evidence type="ECO:0000313" key="14">
    <source>
        <dbReference type="Proteomes" id="UP000295830"/>
    </source>
</evidence>
<keyword evidence="14" id="KW-1185">Reference proteome</keyword>
<dbReference type="Gene3D" id="3.40.50.300">
    <property type="entry name" value="P-loop containing nucleotide triphosphate hydrolases"/>
    <property type="match status" value="1"/>
</dbReference>
<keyword evidence="5 11" id="KW-0808">Transferase</keyword>